<accession>A0ABP7WMN1</accession>
<keyword evidence="1" id="KW-1133">Transmembrane helix</keyword>
<dbReference type="RefSeq" id="WP_344934119.1">
    <property type="nucleotide sequence ID" value="NZ_BAABDM010000002.1"/>
</dbReference>
<gene>
    <name evidence="3" type="ORF">GCM10022414_14700</name>
</gene>
<keyword evidence="3" id="KW-0012">Acyltransferase</keyword>
<keyword evidence="3" id="KW-0808">Transferase</keyword>
<organism evidence="3 4">
    <name type="scientific">Zhongshania borealis</name>
    <dbReference type="NCBI Taxonomy" id="889488"/>
    <lineage>
        <taxon>Bacteria</taxon>
        <taxon>Pseudomonadati</taxon>
        <taxon>Pseudomonadota</taxon>
        <taxon>Gammaproteobacteria</taxon>
        <taxon>Cellvibrionales</taxon>
        <taxon>Spongiibacteraceae</taxon>
        <taxon>Zhongshania</taxon>
    </lineage>
</organism>
<dbReference type="SUPFAM" id="SSF69593">
    <property type="entry name" value="Glycerol-3-phosphate (1)-acyltransferase"/>
    <property type="match status" value="1"/>
</dbReference>
<dbReference type="Pfam" id="PF01553">
    <property type="entry name" value="Acyltransferase"/>
    <property type="match status" value="1"/>
</dbReference>
<dbReference type="PANTHER" id="PTHR10983:SF16">
    <property type="entry name" value="LYSOCARDIOLIPIN ACYLTRANSFERASE 1"/>
    <property type="match status" value="1"/>
</dbReference>
<keyword evidence="1" id="KW-0472">Membrane</keyword>
<dbReference type="SMART" id="SM00563">
    <property type="entry name" value="PlsC"/>
    <property type="match status" value="1"/>
</dbReference>
<evidence type="ECO:0000256" key="1">
    <source>
        <dbReference type="SAM" id="Phobius"/>
    </source>
</evidence>
<evidence type="ECO:0000313" key="4">
    <source>
        <dbReference type="Proteomes" id="UP001500392"/>
    </source>
</evidence>
<dbReference type="Proteomes" id="UP001500392">
    <property type="component" value="Unassembled WGS sequence"/>
</dbReference>
<proteinExistence type="predicted"/>
<name>A0ABP7WMN1_9GAMM</name>
<dbReference type="EMBL" id="BAABDM010000002">
    <property type="protein sequence ID" value="GAA4092271.1"/>
    <property type="molecule type" value="Genomic_DNA"/>
</dbReference>
<dbReference type="CDD" id="cd07990">
    <property type="entry name" value="LPLAT_LCLAT1-like"/>
    <property type="match status" value="1"/>
</dbReference>
<keyword evidence="4" id="KW-1185">Reference proteome</keyword>
<keyword evidence="1" id="KW-0812">Transmembrane</keyword>
<feature type="transmembrane region" description="Helical" evidence="1">
    <location>
        <begin position="28"/>
        <end position="54"/>
    </location>
</feature>
<evidence type="ECO:0000313" key="3">
    <source>
        <dbReference type="EMBL" id="GAA4092271.1"/>
    </source>
</evidence>
<protein>
    <submittedName>
        <fullName evidence="3">Acyltransferase</fullName>
    </submittedName>
</protein>
<feature type="domain" description="Phospholipid/glycerol acyltransferase" evidence="2">
    <location>
        <begin position="104"/>
        <end position="246"/>
    </location>
</feature>
<dbReference type="PANTHER" id="PTHR10983">
    <property type="entry name" value="1-ACYLGLYCEROL-3-PHOSPHATE ACYLTRANSFERASE-RELATED"/>
    <property type="match status" value="1"/>
</dbReference>
<dbReference type="NCBIfam" id="NF010621">
    <property type="entry name" value="PRK14014.1"/>
    <property type="match status" value="1"/>
</dbReference>
<sequence>MRYNSQNHHENRQETMLNFLPHWLRGSLTLLLIACSTLSLVPILLVVAILKLLIPIPAWRRWCTVVSIEIANLWVGFNNLLLDAINDIHWDIQGVEDLSLEDWYFVTCNHQSWADILVAQKVLFRKIPMLKFFLKQQLIWVPVIGLAWWALDFPFMKRYSAAEIAKNPALKGKDLETTRKACEKFKYTPVTVFNFLEGTRFTPAKHQYQQSPYQHLLKPKAGGAGFVLGAMGEQLHTMLNLTIYYPGDDRSFWHFLSGRITEVVVRVEKRAISPQFLSRDYLNDEKFRSEFQQWVSTLWEEKDRLINDLHQELRDTHKKAA</sequence>
<evidence type="ECO:0000259" key="2">
    <source>
        <dbReference type="SMART" id="SM00563"/>
    </source>
</evidence>
<reference evidence="4" key="1">
    <citation type="journal article" date="2019" name="Int. J. Syst. Evol. Microbiol.">
        <title>The Global Catalogue of Microorganisms (GCM) 10K type strain sequencing project: providing services to taxonomists for standard genome sequencing and annotation.</title>
        <authorList>
            <consortium name="The Broad Institute Genomics Platform"/>
            <consortium name="The Broad Institute Genome Sequencing Center for Infectious Disease"/>
            <person name="Wu L."/>
            <person name="Ma J."/>
        </authorList>
    </citation>
    <scope>NUCLEOTIDE SEQUENCE [LARGE SCALE GENOMIC DNA]</scope>
    <source>
        <strain evidence="4">JCM 17304</strain>
    </source>
</reference>
<dbReference type="InterPro" id="IPR002123">
    <property type="entry name" value="Plipid/glycerol_acylTrfase"/>
</dbReference>
<comment type="caution">
    <text evidence="3">The sequence shown here is derived from an EMBL/GenBank/DDBJ whole genome shotgun (WGS) entry which is preliminary data.</text>
</comment>
<feature type="transmembrane region" description="Helical" evidence="1">
    <location>
        <begin position="132"/>
        <end position="151"/>
    </location>
</feature>
<dbReference type="GO" id="GO:0016746">
    <property type="term" value="F:acyltransferase activity"/>
    <property type="evidence" value="ECO:0007669"/>
    <property type="project" value="UniProtKB-KW"/>
</dbReference>